<dbReference type="InterPro" id="IPR039261">
    <property type="entry name" value="FNR_nucleotide-bd"/>
</dbReference>
<keyword evidence="7" id="KW-0560">Oxidoreductase</keyword>
<keyword evidence="4 10" id="KW-0812">Transmembrane</keyword>
<dbReference type="InterPro" id="IPR017927">
    <property type="entry name" value="FAD-bd_FR_type"/>
</dbReference>
<dbReference type="InterPro" id="IPR013112">
    <property type="entry name" value="FAD-bd_8"/>
</dbReference>
<dbReference type="GO" id="GO:0015677">
    <property type="term" value="P:copper ion import"/>
    <property type="evidence" value="ECO:0007669"/>
    <property type="project" value="TreeGrafter"/>
</dbReference>
<feature type="transmembrane region" description="Helical" evidence="10">
    <location>
        <begin position="251"/>
        <end position="269"/>
    </location>
</feature>
<protein>
    <recommendedName>
        <fullName evidence="11">FAD-binding FR-type domain-containing protein</fullName>
    </recommendedName>
</protein>
<dbReference type="InterPro" id="IPR013121">
    <property type="entry name" value="Fe_red_NAD-bd_6"/>
</dbReference>
<dbReference type="AlphaFoldDB" id="A0A9P7NC20"/>
<dbReference type="SFLD" id="SFLDS00052">
    <property type="entry name" value="Ferric_Reductase_Domain"/>
    <property type="match status" value="1"/>
</dbReference>
<dbReference type="Proteomes" id="UP000748025">
    <property type="component" value="Unassembled WGS sequence"/>
</dbReference>
<evidence type="ECO:0000256" key="7">
    <source>
        <dbReference type="ARBA" id="ARBA00023002"/>
    </source>
</evidence>
<dbReference type="InterPro" id="IPR051410">
    <property type="entry name" value="Ferric/Cupric_Reductase"/>
</dbReference>
<proteinExistence type="inferred from homology"/>
<evidence type="ECO:0000256" key="5">
    <source>
        <dbReference type="ARBA" id="ARBA00022982"/>
    </source>
</evidence>
<dbReference type="GO" id="GO:0006879">
    <property type="term" value="P:intracellular iron ion homeostasis"/>
    <property type="evidence" value="ECO:0007669"/>
    <property type="project" value="TreeGrafter"/>
</dbReference>
<evidence type="ECO:0000256" key="2">
    <source>
        <dbReference type="ARBA" id="ARBA00006278"/>
    </source>
</evidence>
<comment type="subcellular location">
    <subcellularLocation>
        <location evidence="1">Membrane</location>
        <topology evidence="1">Multi-pass membrane protein</topology>
    </subcellularLocation>
</comment>
<evidence type="ECO:0000256" key="8">
    <source>
        <dbReference type="ARBA" id="ARBA00023065"/>
    </source>
</evidence>
<accession>A0A9P7NC20</accession>
<dbReference type="SFLD" id="SFLDG01168">
    <property type="entry name" value="Ferric_reductase_subgroup_(FRE"/>
    <property type="match status" value="1"/>
</dbReference>
<dbReference type="PANTHER" id="PTHR32361">
    <property type="entry name" value="FERRIC/CUPRIC REDUCTASE TRANSMEMBRANE COMPONENT"/>
    <property type="match status" value="1"/>
</dbReference>
<reference evidence="12" key="1">
    <citation type="journal article" date="2020" name="bioRxiv">
        <title>Whole genome comparisons of ergot fungi reveals the divergence and evolution of species within the genus Claviceps are the result of varying mechanisms driving genome evolution and host range expansion.</title>
        <authorList>
            <person name="Wyka S.A."/>
            <person name="Mondo S.J."/>
            <person name="Liu M."/>
            <person name="Dettman J."/>
            <person name="Nalam V."/>
            <person name="Broders K.D."/>
        </authorList>
    </citation>
    <scope>NUCLEOTIDE SEQUENCE</scope>
    <source>
        <strain evidence="12">CCC 602</strain>
    </source>
</reference>
<evidence type="ECO:0000313" key="13">
    <source>
        <dbReference type="Proteomes" id="UP000748025"/>
    </source>
</evidence>
<dbReference type="InterPro" id="IPR013130">
    <property type="entry name" value="Fe3_Rdtase_TM_dom"/>
</dbReference>
<evidence type="ECO:0000256" key="10">
    <source>
        <dbReference type="SAM" id="Phobius"/>
    </source>
</evidence>
<dbReference type="Pfam" id="PF01794">
    <property type="entry name" value="Ferric_reduct"/>
    <property type="match status" value="1"/>
</dbReference>
<organism evidence="12 13">
    <name type="scientific">Claviceps pusilla</name>
    <dbReference type="NCBI Taxonomy" id="123648"/>
    <lineage>
        <taxon>Eukaryota</taxon>
        <taxon>Fungi</taxon>
        <taxon>Dikarya</taxon>
        <taxon>Ascomycota</taxon>
        <taxon>Pezizomycotina</taxon>
        <taxon>Sordariomycetes</taxon>
        <taxon>Hypocreomycetidae</taxon>
        <taxon>Hypocreales</taxon>
        <taxon>Clavicipitaceae</taxon>
        <taxon>Claviceps</taxon>
    </lineage>
</organism>
<keyword evidence="9 10" id="KW-0472">Membrane</keyword>
<dbReference type="CDD" id="cd06186">
    <property type="entry name" value="NOX_Duox_like_FAD_NADP"/>
    <property type="match status" value="1"/>
</dbReference>
<evidence type="ECO:0000256" key="3">
    <source>
        <dbReference type="ARBA" id="ARBA00022448"/>
    </source>
</evidence>
<gene>
    <name evidence="12" type="ORF">E4U43_008017</name>
</gene>
<comment type="similarity">
    <text evidence="2">Belongs to the ferric reductase (FRE) family.</text>
</comment>
<dbReference type="OrthoDB" id="10006946at2759"/>
<dbReference type="GO" id="GO:0000293">
    <property type="term" value="F:ferric-chelate reductase activity"/>
    <property type="evidence" value="ECO:0007669"/>
    <property type="project" value="UniProtKB-ARBA"/>
</dbReference>
<feature type="transmembrane region" description="Helical" evidence="10">
    <location>
        <begin position="22"/>
        <end position="43"/>
    </location>
</feature>
<evidence type="ECO:0000256" key="6">
    <source>
        <dbReference type="ARBA" id="ARBA00022989"/>
    </source>
</evidence>
<evidence type="ECO:0000259" key="11">
    <source>
        <dbReference type="PROSITE" id="PS51384"/>
    </source>
</evidence>
<dbReference type="PANTHER" id="PTHR32361:SF28">
    <property type="entry name" value="FRP1P"/>
    <property type="match status" value="1"/>
</dbReference>
<feature type="transmembrane region" description="Helical" evidence="10">
    <location>
        <begin position="221"/>
        <end position="244"/>
    </location>
</feature>
<dbReference type="SUPFAM" id="SSF52343">
    <property type="entry name" value="Ferredoxin reductase-like, C-terminal NADP-linked domain"/>
    <property type="match status" value="1"/>
</dbReference>
<feature type="transmembrane region" description="Helical" evidence="10">
    <location>
        <begin position="192"/>
        <end position="215"/>
    </location>
</feature>
<feature type="domain" description="FAD-binding FR-type" evidence="11">
    <location>
        <begin position="290"/>
        <end position="424"/>
    </location>
</feature>
<sequence length="596" mass="66581">MGWPYGFPALTEEDKLLRREALDLYACIAHYSALAPALVFLLYRFSRHVIHVIQEAHAGRASAATSQQGRYALVPGSPTVKAQHQQGMAGKLIRQWRKITWRLGDDVYLAGSHWGQWDEWLLGVLWTAWLLVLSVKGTGNDYFHLTKRLGAIAISQLPIQYLLANKALNPYAWAFKSSHEHINRYHRVLGRIIYGLVLVHLVLYNAYFIYAGIWLQRILDSVVFCGLVASLGLHGTTATAMRVARQLSYRLFFITHLAVAVLMPVLLFFHASSARLYIMEAVVVFILDLAVRRLTTIHAPCTLESVPGTTTLVKMTCSIPAHRAARFRAAPGSHIYLSIPPSSRTTTVPSSKSTFVPLLFNPFTVAAVNEQHGTIDLVARIRKGPMSSILSEITSSSATTSEPPTETRQTILAIQGPYGTMTAQFNDLLRWGPNRVLLISGGVGATFTLPIYHALQSQVPSAKLQLVWAMRSAGEATWAVSQPPPPNGKPILDDPRIHIFLTGDMGMAYDGNDVELSPFFSSRMDRRRRLTSSSTRNRKRPDIQKIVDDTFRQNLGDSVAVFVCGPADMTREVKRRVGTWARTGRRLWWHSETFGW</sequence>
<comment type="caution">
    <text evidence="12">The sequence shown here is derived from an EMBL/GenBank/DDBJ whole genome shotgun (WGS) entry which is preliminary data.</text>
</comment>
<dbReference type="GO" id="GO:0005886">
    <property type="term" value="C:plasma membrane"/>
    <property type="evidence" value="ECO:0007669"/>
    <property type="project" value="TreeGrafter"/>
</dbReference>
<keyword evidence="5" id="KW-0249">Electron transport</keyword>
<keyword evidence="6 10" id="KW-1133">Transmembrane helix</keyword>
<evidence type="ECO:0000256" key="4">
    <source>
        <dbReference type="ARBA" id="ARBA00022692"/>
    </source>
</evidence>
<name>A0A9P7NC20_9HYPO</name>
<dbReference type="EMBL" id="SRPW01000804">
    <property type="protein sequence ID" value="KAG6011967.1"/>
    <property type="molecule type" value="Genomic_DNA"/>
</dbReference>
<keyword evidence="13" id="KW-1185">Reference proteome</keyword>
<dbReference type="Pfam" id="PF08022">
    <property type="entry name" value="FAD_binding_8"/>
    <property type="match status" value="1"/>
</dbReference>
<keyword evidence="8" id="KW-0406">Ion transport</keyword>
<dbReference type="GO" id="GO:0006826">
    <property type="term" value="P:iron ion transport"/>
    <property type="evidence" value="ECO:0007669"/>
    <property type="project" value="TreeGrafter"/>
</dbReference>
<evidence type="ECO:0000256" key="9">
    <source>
        <dbReference type="ARBA" id="ARBA00023136"/>
    </source>
</evidence>
<dbReference type="Pfam" id="PF08030">
    <property type="entry name" value="NAD_binding_6"/>
    <property type="match status" value="1"/>
</dbReference>
<dbReference type="PROSITE" id="PS51384">
    <property type="entry name" value="FAD_FR"/>
    <property type="match status" value="1"/>
</dbReference>
<dbReference type="Gene3D" id="3.40.50.80">
    <property type="entry name" value="Nucleotide-binding domain of ferredoxin-NADP reductase (FNR) module"/>
    <property type="match status" value="1"/>
</dbReference>
<evidence type="ECO:0000256" key="1">
    <source>
        <dbReference type="ARBA" id="ARBA00004141"/>
    </source>
</evidence>
<evidence type="ECO:0000313" key="12">
    <source>
        <dbReference type="EMBL" id="KAG6011967.1"/>
    </source>
</evidence>
<keyword evidence="3" id="KW-0813">Transport</keyword>